<name>A0A4R2JXN9_9PSEU</name>
<keyword evidence="2" id="KW-1185">Reference proteome</keyword>
<dbReference type="EMBL" id="SLWS01000002">
    <property type="protein sequence ID" value="TCO62126.1"/>
    <property type="molecule type" value="Genomic_DNA"/>
</dbReference>
<dbReference type="Proteomes" id="UP000295680">
    <property type="component" value="Unassembled WGS sequence"/>
</dbReference>
<evidence type="ECO:0000313" key="1">
    <source>
        <dbReference type="EMBL" id="TCO62126.1"/>
    </source>
</evidence>
<gene>
    <name evidence="1" type="ORF">EV192_102263</name>
</gene>
<reference evidence="1 2" key="1">
    <citation type="submission" date="2019-03" db="EMBL/GenBank/DDBJ databases">
        <title>Genomic Encyclopedia of Type Strains, Phase IV (KMG-IV): sequencing the most valuable type-strain genomes for metagenomic binning, comparative biology and taxonomic classification.</title>
        <authorList>
            <person name="Goeker M."/>
        </authorList>
    </citation>
    <scope>NUCLEOTIDE SEQUENCE [LARGE SCALE GENOMIC DNA]</scope>
    <source>
        <strain evidence="1 2">DSM 45934</strain>
    </source>
</reference>
<organism evidence="1 2">
    <name type="scientific">Actinocrispum wychmicini</name>
    <dbReference type="NCBI Taxonomy" id="1213861"/>
    <lineage>
        <taxon>Bacteria</taxon>
        <taxon>Bacillati</taxon>
        <taxon>Actinomycetota</taxon>
        <taxon>Actinomycetes</taxon>
        <taxon>Pseudonocardiales</taxon>
        <taxon>Pseudonocardiaceae</taxon>
        <taxon>Actinocrispum</taxon>
    </lineage>
</organism>
<evidence type="ECO:0000313" key="2">
    <source>
        <dbReference type="Proteomes" id="UP000295680"/>
    </source>
</evidence>
<proteinExistence type="predicted"/>
<sequence length="84" mass="9229">MAGVLGSVSQTDTCLVLSAVSSERSQSAQRYFRLIPAMRAIRSISAGQAYRKGIRRNRPVPSGDTVTWFDVNSCLTTSYWSNPT</sequence>
<dbReference type="AlphaFoldDB" id="A0A4R2JXN9"/>
<accession>A0A4R2JXN9</accession>
<comment type="caution">
    <text evidence="1">The sequence shown here is derived from an EMBL/GenBank/DDBJ whole genome shotgun (WGS) entry which is preliminary data.</text>
</comment>
<protein>
    <submittedName>
        <fullName evidence="1">Uncharacterized protein</fullName>
    </submittedName>
</protein>